<accession>A0A7Y0U2J3</accession>
<name>A0A7Y0U2J3_9ACTO</name>
<evidence type="ECO:0000313" key="2">
    <source>
        <dbReference type="Proteomes" id="UP000578252"/>
    </source>
</evidence>
<dbReference type="EMBL" id="JABCUR010000010">
    <property type="protein sequence ID" value="NMW65800.1"/>
    <property type="molecule type" value="Genomic_DNA"/>
</dbReference>
<dbReference type="AlphaFoldDB" id="A0A7Y0U2J3"/>
<protein>
    <submittedName>
        <fullName evidence="1">Uncharacterized protein</fullName>
    </submittedName>
</protein>
<gene>
    <name evidence="1" type="ORF">HHJ78_09850</name>
</gene>
<comment type="caution">
    <text evidence="1">The sequence shown here is derived from an EMBL/GenBank/DDBJ whole genome shotgun (WGS) entry which is preliminary data.</text>
</comment>
<dbReference type="Proteomes" id="UP000578252">
    <property type="component" value="Unassembled WGS sequence"/>
</dbReference>
<sequence length="79" mass="8950">MYQNRHSHRRLRAKKKSQAIDLTNAAVKRKSALAAWKSLAGRAGDLALLHGRDAELLDPPVYRVRRTRRNSAPTKGTEF</sequence>
<evidence type="ECO:0000313" key="1">
    <source>
        <dbReference type="EMBL" id="NMW65800.1"/>
    </source>
</evidence>
<dbReference type="RefSeq" id="WP_169772358.1">
    <property type="nucleotide sequence ID" value="NZ_JABCUR010000010.1"/>
</dbReference>
<proteinExistence type="predicted"/>
<organism evidence="1 2">
    <name type="scientific">Mobiluncus mulieris</name>
    <dbReference type="NCBI Taxonomy" id="2052"/>
    <lineage>
        <taxon>Bacteria</taxon>
        <taxon>Bacillati</taxon>
        <taxon>Actinomycetota</taxon>
        <taxon>Actinomycetes</taxon>
        <taxon>Actinomycetales</taxon>
        <taxon>Actinomycetaceae</taxon>
        <taxon>Mobiluncus</taxon>
    </lineage>
</organism>
<reference evidence="1 2" key="1">
    <citation type="submission" date="2020-04" db="EMBL/GenBank/DDBJ databases">
        <title>Antimicrobial susceptibility and clonality of vaginal-derived multi-drug resistant Mobiluncus isolates in China.</title>
        <authorList>
            <person name="Zhang X."/>
        </authorList>
    </citation>
    <scope>NUCLEOTIDE SEQUENCE [LARGE SCALE GENOMIC DNA]</scope>
    <source>
        <strain evidence="1 2">13</strain>
    </source>
</reference>